<sequence>MRIKNSKASRQIPDSQKSEARSIIVSWIIFGIFEIVPGKIF</sequence>
<name>M1QE86_METMZ</name>
<dbReference type="EMBL" id="CP004144">
    <property type="protein sequence ID" value="AGF98558.1"/>
    <property type="molecule type" value="Genomic_DNA"/>
</dbReference>
<dbReference type="AlphaFoldDB" id="M1QE86"/>
<proteinExistence type="predicted"/>
<organism evidence="1 2">
    <name type="scientific">Methanosarcina mazei Tuc01</name>
    <dbReference type="NCBI Taxonomy" id="1236903"/>
    <lineage>
        <taxon>Archaea</taxon>
        <taxon>Methanobacteriati</taxon>
        <taxon>Methanobacteriota</taxon>
        <taxon>Stenosarchaea group</taxon>
        <taxon>Methanomicrobia</taxon>
        <taxon>Methanosarcinales</taxon>
        <taxon>Methanosarcinaceae</taxon>
        <taxon>Methanosarcina</taxon>
    </lineage>
</organism>
<evidence type="ECO:0000313" key="2">
    <source>
        <dbReference type="Proteomes" id="UP000011718"/>
    </source>
</evidence>
<dbReference type="BioCyc" id="MMAZ1236903:G139K-3147-MONOMER"/>
<reference evidence="1 2" key="1">
    <citation type="journal article" date="2013" name="Genome Announc.">
        <title>Complete Genome of a Methanosarcina mazei Strain Isolated from Sediment Samples from an Amazonian Flooded Area.</title>
        <authorList>
            <person name="Assis das Gracas D."/>
            <person name="Thiago Juca Ramos R."/>
            <person name="Vieira Araujo A.C."/>
            <person name="Zahlouth R."/>
            <person name="Ribeiro Carneiro A."/>
            <person name="Souza Lopes T."/>
            <person name="Azevedo Barauna R."/>
            <person name="Azevedo V."/>
            <person name="Cruz Schneider M.P."/>
            <person name="Pellizari V.H."/>
            <person name="Silva A."/>
        </authorList>
    </citation>
    <scope>NUCLEOTIDE SEQUENCE [LARGE SCALE GENOMIC DNA]</scope>
    <source>
        <strain evidence="1 2">Tuc01</strain>
    </source>
</reference>
<accession>M1QE86</accession>
<protein>
    <submittedName>
        <fullName evidence="1">Uncharacterized protein</fullName>
    </submittedName>
</protein>
<dbReference type="KEGG" id="mmaz:MmTuc01_3304"/>
<evidence type="ECO:0000313" key="1">
    <source>
        <dbReference type="EMBL" id="AGF98558.1"/>
    </source>
</evidence>
<dbReference type="Proteomes" id="UP000011718">
    <property type="component" value="Chromosome"/>
</dbReference>
<gene>
    <name evidence="1" type="ORF">MmTuc01_3304</name>
</gene>
<dbReference type="HOGENOM" id="CLU_3263815_0_0_2"/>